<organism evidence="1">
    <name type="scientific">viral metagenome</name>
    <dbReference type="NCBI Taxonomy" id="1070528"/>
    <lineage>
        <taxon>unclassified sequences</taxon>
        <taxon>metagenomes</taxon>
        <taxon>organismal metagenomes</taxon>
    </lineage>
</organism>
<evidence type="ECO:0000313" key="1">
    <source>
        <dbReference type="EMBL" id="QHS81234.1"/>
    </source>
</evidence>
<accession>A0A6C0AN59</accession>
<protein>
    <submittedName>
        <fullName evidence="1">Uncharacterized protein</fullName>
    </submittedName>
</protein>
<reference evidence="1" key="1">
    <citation type="journal article" date="2020" name="Nature">
        <title>Giant virus diversity and host interactions through global metagenomics.</title>
        <authorList>
            <person name="Schulz F."/>
            <person name="Roux S."/>
            <person name="Paez-Espino D."/>
            <person name="Jungbluth S."/>
            <person name="Walsh D.A."/>
            <person name="Denef V.J."/>
            <person name="McMahon K.D."/>
            <person name="Konstantinidis K.T."/>
            <person name="Eloe-Fadrosh E.A."/>
            <person name="Kyrpides N.C."/>
            <person name="Woyke T."/>
        </authorList>
    </citation>
    <scope>NUCLEOTIDE SEQUENCE</scope>
    <source>
        <strain evidence="1">GVMAG-S-1101161-73</strain>
    </source>
</reference>
<proteinExistence type="predicted"/>
<dbReference type="AlphaFoldDB" id="A0A6C0AN59"/>
<name>A0A6C0AN59_9ZZZZ</name>
<sequence>MSFLAYKKQEANLQQRFANSNISVTVEPIDSTDLYYTDGDASASNCKIVINKFKYIYVPQLIYNISNEHKKILEEWITYVKSQG</sequence>
<dbReference type="EMBL" id="MN740731">
    <property type="protein sequence ID" value="QHS81234.1"/>
    <property type="molecule type" value="Genomic_DNA"/>
</dbReference>